<dbReference type="PANTHER" id="PTHR30011:SF16">
    <property type="entry name" value="C2H2 FINGER DOMAIN TRANSCRIPTION FACTOR (EUROFUNG)-RELATED"/>
    <property type="match status" value="1"/>
</dbReference>
<feature type="compositionally biased region" description="Basic and acidic residues" evidence="6">
    <location>
        <begin position="189"/>
        <end position="201"/>
    </location>
</feature>
<name>A0ABR9P3Q5_9ACTN</name>
<dbReference type="InterPro" id="IPR036661">
    <property type="entry name" value="Luciferase-like_sf"/>
</dbReference>
<dbReference type="EMBL" id="JADBGI010000005">
    <property type="protein sequence ID" value="MBE2998444.1"/>
    <property type="molecule type" value="Genomic_DNA"/>
</dbReference>
<dbReference type="PANTHER" id="PTHR30011">
    <property type="entry name" value="ALKANESULFONATE MONOOXYGENASE-RELATED"/>
    <property type="match status" value="1"/>
</dbReference>
<keyword evidence="4" id="KW-0503">Monooxygenase</keyword>
<dbReference type="Proteomes" id="UP000806528">
    <property type="component" value="Unassembled WGS sequence"/>
</dbReference>
<comment type="caution">
    <text evidence="8">The sequence shown here is derived from an EMBL/GenBank/DDBJ whole genome shotgun (WGS) entry which is preliminary data.</text>
</comment>
<dbReference type="InterPro" id="IPR011251">
    <property type="entry name" value="Luciferase-like_dom"/>
</dbReference>
<comment type="similarity">
    <text evidence="5">Belongs to the NtaA/SnaA/DszA monooxygenase family.</text>
</comment>
<feature type="compositionally biased region" description="Low complexity" evidence="6">
    <location>
        <begin position="401"/>
        <end position="414"/>
    </location>
</feature>
<feature type="region of interest" description="Disordered" evidence="6">
    <location>
        <begin position="189"/>
        <end position="220"/>
    </location>
</feature>
<dbReference type="Gene3D" id="3.20.20.30">
    <property type="entry name" value="Luciferase-like domain"/>
    <property type="match status" value="1"/>
</dbReference>
<proteinExistence type="inferred from homology"/>
<evidence type="ECO:0000313" key="9">
    <source>
        <dbReference type="Proteomes" id="UP000806528"/>
    </source>
</evidence>
<accession>A0ABR9P3Q5</accession>
<keyword evidence="9" id="KW-1185">Reference proteome</keyword>
<feature type="region of interest" description="Disordered" evidence="6">
    <location>
        <begin position="393"/>
        <end position="420"/>
    </location>
</feature>
<feature type="region of interest" description="Disordered" evidence="6">
    <location>
        <begin position="300"/>
        <end position="331"/>
    </location>
</feature>
<keyword evidence="2" id="KW-0288">FMN</keyword>
<protein>
    <submittedName>
        <fullName evidence="8">LLM class flavin-dependent oxidoreductase</fullName>
    </submittedName>
</protein>
<dbReference type="SUPFAM" id="SSF51679">
    <property type="entry name" value="Bacterial luciferase-like"/>
    <property type="match status" value="1"/>
</dbReference>
<dbReference type="PIRSF" id="PIRSF000337">
    <property type="entry name" value="NTA_MOA"/>
    <property type="match status" value="1"/>
</dbReference>
<gene>
    <name evidence="8" type="ORF">IDM40_06960</name>
</gene>
<keyword evidence="1" id="KW-0285">Flavoprotein</keyword>
<dbReference type="InterPro" id="IPR016215">
    <property type="entry name" value="NTA_MOA"/>
</dbReference>
<evidence type="ECO:0000313" key="8">
    <source>
        <dbReference type="EMBL" id="MBE2998444.1"/>
    </source>
</evidence>
<evidence type="ECO:0000256" key="3">
    <source>
        <dbReference type="ARBA" id="ARBA00023002"/>
    </source>
</evidence>
<evidence type="ECO:0000256" key="2">
    <source>
        <dbReference type="ARBA" id="ARBA00022643"/>
    </source>
</evidence>
<dbReference type="Pfam" id="PF00296">
    <property type="entry name" value="Bac_luciferase"/>
    <property type="match status" value="1"/>
</dbReference>
<sequence length="420" mass="44808">MHIGAAIDGAGSHPAAHRSTPAAPYELFTAAHYAHSARLAERATLDYVTLDDSFAAPGRPGVPGRPDALLTLAALAPVTSGIGLVPTVTTTHTEPFHVSKGIASLDHASRGRAGWLVEVSDTEDDARLVGRRPVAPAEELWNEAGAVVDAASALWDSWEDGAEIRDVATGRFIDRDRLHYVDHEYVRREDARPEDGPHAEDTGWTVRGPSITPRPPQGHPVVFVRADTDDRLRTAARYADAVLIRARTPERAAQRRAEVHRAVRGAGRDPGQVRVLADLGIVLDRDRRIAEERSARLDALVPGDGAPETGARGTGISGAKPSAPSRPAATFAGTPRDLAREIEAWSEAVDGLTLRPAVLPVDLERFAADTVPLLKEAGILRTARTADTLRGNLGLRRPANRHAPTARTAPTAPASEGAPR</sequence>
<feature type="domain" description="Luciferase-like" evidence="7">
    <location>
        <begin position="22"/>
        <end position="320"/>
    </location>
</feature>
<dbReference type="InterPro" id="IPR051260">
    <property type="entry name" value="Diverse_substr_monoxygenases"/>
</dbReference>
<evidence type="ECO:0000256" key="4">
    <source>
        <dbReference type="ARBA" id="ARBA00023033"/>
    </source>
</evidence>
<reference evidence="8 9" key="1">
    <citation type="submission" date="2020-09" db="EMBL/GenBank/DDBJ databases">
        <title>Diversity and distribution of actinomycetes associated with coral in the coast of Hainan.</title>
        <authorList>
            <person name="Li F."/>
        </authorList>
    </citation>
    <scope>NUCLEOTIDE SEQUENCE [LARGE SCALE GENOMIC DNA]</scope>
    <source>
        <strain evidence="8 9">HNM0947</strain>
    </source>
</reference>
<evidence type="ECO:0000256" key="1">
    <source>
        <dbReference type="ARBA" id="ARBA00022630"/>
    </source>
</evidence>
<organism evidence="8 9">
    <name type="scientific">Nocardiopsis coralli</name>
    <dbReference type="NCBI Taxonomy" id="2772213"/>
    <lineage>
        <taxon>Bacteria</taxon>
        <taxon>Bacillati</taxon>
        <taxon>Actinomycetota</taxon>
        <taxon>Actinomycetes</taxon>
        <taxon>Streptosporangiales</taxon>
        <taxon>Nocardiopsidaceae</taxon>
        <taxon>Nocardiopsis</taxon>
    </lineage>
</organism>
<evidence type="ECO:0000259" key="7">
    <source>
        <dbReference type="Pfam" id="PF00296"/>
    </source>
</evidence>
<evidence type="ECO:0000256" key="5">
    <source>
        <dbReference type="ARBA" id="ARBA00033748"/>
    </source>
</evidence>
<keyword evidence="3" id="KW-0560">Oxidoreductase</keyword>
<evidence type="ECO:0000256" key="6">
    <source>
        <dbReference type="SAM" id="MobiDB-lite"/>
    </source>
</evidence>